<dbReference type="EMBL" id="LFTY01000002">
    <property type="protein sequence ID" value="KMW56614.1"/>
    <property type="molecule type" value="Genomic_DNA"/>
</dbReference>
<keyword evidence="2" id="KW-1185">Reference proteome</keyword>
<comment type="caution">
    <text evidence="1">The sequence shown here is derived from an EMBL/GenBank/DDBJ whole genome shotgun (WGS) entry which is preliminary data.</text>
</comment>
<organism evidence="1 2">
    <name type="scientific">Candidatus Rhodobacter oscarellae</name>
    <dbReference type="NCBI Taxonomy" id="1675527"/>
    <lineage>
        <taxon>Bacteria</taxon>
        <taxon>Pseudomonadati</taxon>
        <taxon>Pseudomonadota</taxon>
        <taxon>Alphaproteobacteria</taxon>
        <taxon>Rhodobacterales</taxon>
        <taxon>Rhodobacter group</taxon>
        <taxon>Rhodobacter</taxon>
    </lineage>
</organism>
<dbReference type="AlphaFoldDB" id="A0A0J9E470"/>
<dbReference type="Proteomes" id="UP000037178">
    <property type="component" value="Unassembled WGS sequence"/>
</dbReference>
<dbReference type="STRING" id="1675527.AIOL_001568"/>
<proteinExistence type="predicted"/>
<name>A0A0J9E470_9RHOB</name>
<evidence type="ECO:0000313" key="2">
    <source>
        <dbReference type="Proteomes" id="UP000037178"/>
    </source>
</evidence>
<reference evidence="1 2" key="1">
    <citation type="submission" date="2015-06" db="EMBL/GenBank/DDBJ databases">
        <title>Draft genome sequence of an Alphaproteobacteria species associated to the Mediterranean sponge Oscarella lobularis.</title>
        <authorList>
            <person name="Jourda C."/>
            <person name="Santini S."/>
            <person name="Claverie J.-M."/>
        </authorList>
    </citation>
    <scope>NUCLEOTIDE SEQUENCE [LARGE SCALE GENOMIC DNA]</scope>
    <source>
        <strain evidence="1">IGS</strain>
    </source>
</reference>
<sequence>MLWHAQFMSTWPNNNWKIALVSRTIGADRGRAARGRP</sequence>
<evidence type="ECO:0000313" key="1">
    <source>
        <dbReference type="EMBL" id="KMW56614.1"/>
    </source>
</evidence>
<gene>
    <name evidence="1" type="ORF">AIOL_001568</name>
</gene>
<dbReference type="PATRIC" id="fig|1675527.3.peg.1662"/>
<accession>A0A0J9E470</accession>
<protein>
    <submittedName>
        <fullName evidence="1">Uncharacterized protein</fullName>
    </submittedName>
</protein>